<dbReference type="Gene3D" id="3.40.50.620">
    <property type="entry name" value="HUPs"/>
    <property type="match status" value="1"/>
</dbReference>
<comment type="function">
    <text evidence="2">Catalyzes the formation of N(4)-acetylcytidine (ac(4)C) at the wobble position of elongator tRNA(Met), using acetate and ATP as substrates. First activates an acetate ion to form acetyladenylate (Ac-AMP) and then transfers the acetyl group to tRNA to form ac(4)C34.</text>
</comment>
<dbReference type="EC" id="6.3.4.-" evidence="2"/>
<dbReference type="InterPro" id="IPR008513">
    <property type="entry name" value="tRNA(Met)_cyd_acetate_ligase"/>
</dbReference>
<dbReference type="InterPro" id="IPR014729">
    <property type="entry name" value="Rossmann-like_a/b/a_fold"/>
</dbReference>
<keyword evidence="4" id="KW-1185">Reference proteome</keyword>
<dbReference type="Pfam" id="PF05636">
    <property type="entry name" value="HIGH_NTase1"/>
    <property type="match status" value="1"/>
</dbReference>
<keyword evidence="2" id="KW-0547">Nucleotide-binding</keyword>
<name>A0ABN0D0X4_9FIRM</name>
<accession>A0ABN0D0X4</accession>
<evidence type="ECO:0000256" key="2">
    <source>
        <dbReference type="HAMAP-Rule" id="MF_01539"/>
    </source>
</evidence>
<sequence length="399" mass="45344">MDLIGIIAEFNPFHTGHAALLQQIRRHYGPTVPVVIILSGSFVQRGEPALFDKWQRTSWALRAGADIVVELPTVYALSAAPFFAAGAVRLAAAVGCTHLACGTEIGTAEDFMHLAELRANVEHFPLHRTSQTYGTYMTRQLQPHLSPSQQALLQAPNALLAGEYALAIQRYAPHIKLHTFCRKSRHDQQTPTNEFASASFLRSALPTRGLQDVKKYIPPAYQEEMQHLIRSGQYTDYNRYGDFVLYAGRRYTAARLQHVPAFTEGLEHRWIRCVTQAATWDNALQALKTKRYSYRRLCRMGAYVALQATRELFVQVYEEGPSYIRLLGNTQRGRTYLKEKNCTLPCIYRPAPFMKQGAPLLRRCLQFDHAATDLQYLSFHNPQFRQGLADFYHKPCILP</sequence>
<feature type="binding site" evidence="2">
    <location>
        <position position="157"/>
    </location>
    <ligand>
        <name>ATP</name>
        <dbReference type="ChEBI" id="CHEBI:30616"/>
    </ligand>
</feature>
<protein>
    <recommendedName>
        <fullName evidence="2">tRNA(Met) cytidine acetate ligase</fullName>
        <ecNumber evidence="2">6.3.4.-</ecNumber>
    </recommendedName>
</protein>
<dbReference type="PANTHER" id="PTHR37825:SF1">
    <property type="entry name" value="TRNA(MET) CYTIDINE ACETATE LIGASE"/>
    <property type="match status" value="1"/>
</dbReference>
<dbReference type="RefSeq" id="WP_007390831.1">
    <property type="nucleotide sequence ID" value="NZ_AFIJ01000017.1"/>
</dbReference>
<keyword evidence="2" id="KW-0067">ATP-binding</keyword>
<feature type="binding site" evidence="2">
    <location>
        <begin position="7"/>
        <end position="20"/>
    </location>
    <ligand>
        <name>ATP</name>
        <dbReference type="ChEBI" id="CHEBI:30616"/>
    </ligand>
</feature>
<dbReference type="HAMAP" id="MF_01539">
    <property type="entry name" value="TmcAL"/>
    <property type="match status" value="1"/>
</dbReference>
<keyword evidence="2" id="KW-0694">RNA-binding</keyword>
<evidence type="ECO:0000313" key="4">
    <source>
        <dbReference type="Proteomes" id="UP000004018"/>
    </source>
</evidence>
<comment type="caution">
    <text evidence="2">Lacks conserved residue(s) required for the propagation of feature annotation.</text>
</comment>
<evidence type="ECO:0000256" key="1">
    <source>
        <dbReference type="ARBA" id="ARBA00022694"/>
    </source>
</evidence>
<comment type="catalytic activity">
    <reaction evidence="2">
        <text>cytidine(34) in elongator tRNA(Met) + acetate + ATP = N(4)-acetylcytidine(34) in elongator tRNA(Met) + AMP + diphosphate</text>
        <dbReference type="Rhea" id="RHEA:58144"/>
        <dbReference type="Rhea" id="RHEA-COMP:10693"/>
        <dbReference type="Rhea" id="RHEA-COMP:10694"/>
        <dbReference type="ChEBI" id="CHEBI:30089"/>
        <dbReference type="ChEBI" id="CHEBI:30616"/>
        <dbReference type="ChEBI" id="CHEBI:33019"/>
        <dbReference type="ChEBI" id="CHEBI:74900"/>
        <dbReference type="ChEBI" id="CHEBI:82748"/>
        <dbReference type="ChEBI" id="CHEBI:456215"/>
    </reaction>
</comment>
<keyword evidence="1 2" id="KW-0819">tRNA processing</keyword>
<feature type="binding site" evidence="2">
    <location>
        <position position="102"/>
    </location>
    <ligand>
        <name>ATP</name>
        <dbReference type="ChEBI" id="CHEBI:30616"/>
    </ligand>
</feature>
<dbReference type="Proteomes" id="UP000004018">
    <property type="component" value="Unassembled WGS sequence"/>
</dbReference>
<dbReference type="PANTHER" id="PTHR37825">
    <property type="entry name" value="TRNA(MET) CYTIDINE ACETATE LIGASE"/>
    <property type="match status" value="1"/>
</dbReference>
<gene>
    <name evidence="2" type="primary">tmcAL</name>
    <name evidence="3" type="ORF">HMPREF1039_1524</name>
</gene>
<feature type="binding site" evidence="2">
    <location>
        <position position="182"/>
    </location>
    <ligand>
        <name>ATP</name>
        <dbReference type="ChEBI" id="CHEBI:30616"/>
    </ligand>
</feature>
<reference evidence="3 4" key="1">
    <citation type="submission" date="2011-04" db="EMBL/GenBank/DDBJ databases">
        <authorList>
            <person name="Harkins D.M."/>
            <person name="Madupu R."/>
            <person name="Durkin A.S."/>
            <person name="Torralba M."/>
            <person name="Methe B."/>
            <person name="Sutton G.G."/>
            <person name="Nelson K.E."/>
        </authorList>
    </citation>
    <scope>NUCLEOTIDE SEQUENCE [LARGE SCALE GENOMIC DNA]</scope>
    <source>
        <strain evidence="3 4">UPII 199-6</strain>
    </source>
</reference>
<keyword evidence="2" id="KW-0820">tRNA-binding</keyword>
<comment type="subcellular location">
    <subcellularLocation>
        <location evidence="2">Cytoplasm</location>
    </subcellularLocation>
</comment>
<organism evidence="3 4">
    <name type="scientific">Megasphaera lornae</name>
    <dbReference type="NCBI Taxonomy" id="1000568"/>
    <lineage>
        <taxon>Bacteria</taxon>
        <taxon>Bacillati</taxon>
        <taxon>Bacillota</taxon>
        <taxon>Negativicutes</taxon>
        <taxon>Veillonellales</taxon>
        <taxon>Veillonellaceae</taxon>
        <taxon>Megasphaera</taxon>
    </lineage>
</organism>
<evidence type="ECO:0000313" key="3">
    <source>
        <dbReference type="EMBL" id="EGL41145.1"/>
    </source>
</evidence>
<comment type="similarity">
    <text evidence="2">Belongs to the TmcAL family.</text>
</comment>
<proteinExistence type="inferred from homology"/>
<keyword evidence="2" id="KW-0963">Cytoplasm</keyword>
<comment type="caution">
    <text evidence="3">The sequence shown here is derived from an EMBL/GenBank/DDBJ whole genome shotgun (WGS) entry which is preliminary data.</text>
</comment>
<dbReference type="EMBL" id="AFIJ01000017">
    <property type="protein sequence ID" value="EGL41145.1"/>
    <property type="molecule type" value="Genomic_DNA"/>
</dbReference>
<dbReference type="SUPFAM" id="SSF52374">
    <property type="entry name" value="Nucleotidylyl transferase"/>
    <property type="match status" value="1"/>
</dbReference>
<keyword evidence="2" id="KW-0436">Ligase</keyword>